<gene>
    <name evidence="1" type="ORF">niasHT_039911</name>
</gene>
<dbReference type="AlphaFoldDB" id="A0ABD2IBD6"/>
<protein>
    <submittedName>
        <fullName evidence="1">Uncharacterized protein</fullName>
    </submittedName>
</protein>
<organism evidence="1 2">
    <name type="scientific">Heterodera trifolii</name>
    <dbReference type="NCBI Taxonomy" id="157864"/>
    <lineage>
        <taxon>Eukaryota</taxon>
        <taxon>Metazoa</taxon>
        <taxon>Ecdysozoa</taxon>
        <taxon>Nematoda</taxon>
        <taxon>Chromadorea</taxon>
        <taxon>Rhabditida</taxon>
        <taxon>Tylenchina</taxon>
        <taxon>Tylenchomorpha</taxon>
        <taxon>Tylenchoidea</taxon>
        <taxon>Heteroderidae</taxon>
        <taxon>Heteroderinae</taxon>
        <taxon>Heterodera</taxon>
    </lineage>
</organism>
<accession>A0ABD2IBD6</accession>
<keyword evidence="2" id="KW-1185">Reference proteome</keyword>
<proteinExistence type="predicted"/>
<name>A0ABD2IBD6_9BILA</name>
<sequence>MLLLLFSGCSLYGDQRFRLAGNKPNSSNRSGANKKFASDELHQTHLAQPGTPKKDIVMDQPELHLTPSLHPSPPPPRGKVPIADEILPQPQFIYNTTTTYSFYEHLTRAGQSVWELIAHFFRHIVSMPIKFAKMVAHFVKAVPSSVWLSLKWLAEQIVGLPFTFVASLKEAVQFRMQNIANSVTEFGKTVYRKGKKFKGMRGPTTPTIDGNALKDNLRKVLDLKLRVETEEINKTVNHFEEQIMTNNRRRFATNLTKPHCSKR</sequence>
<comment type="caution">
    <text evidence="1">The sequence shown here is derived from an EMBL/GenBank/DDBJ whole genome shotgun (WGS) entry which is preliminary data.</text>
</comment>
<dbReference type="EMBL" id="JBICBT010001253">
    <property type="protein sequence ID" value="KAL3076422.1"/>
    <property type="molecule type" value="Genomic_DNA"/>
</dbReference>
<dbReference type="Proteomes" id="UP001620626">
    <property type="component" value="Unassembled WGS sequence"/>
</dbReference>
<reference evidence="1 2" key="1">
    <citation type="submission" date="2024-10" db="EMBL/GenBank/DDBJ databases">
        <authorList>
            <person name="Kim D."/>
        </authorList>
    </citation>
    <scope>NUCLEOTIDE SEQUENCE [LARGE SCALE GENOMIC DNA]</scope>
    <source>
        <strain evidence="1">BH-2024</strain>
    </source>
</reference>
<evidence type="ECO:0000313" key="1">
    <source>
        <dbReference type="EMBL" id="KAL3076422.1"/>
    </source>
</evidence>
<evidence type="ECO:0000313" key="2">
    <source>
        <dbReference type="Proteomes" id="UP001620626"/>
    </source>
</evidence>